<dbReference type="EMBL" id="QGKU01000015">
    <property type="protein sequence ID" value="PWR03866.1"/>
    <property type="molecule type" value="Genomic_DNA"/>
</dbReference>
<evidence type="ECO:0000313" key="3">
    <source>
        <dbReference type="Proteomes" id="UP000245680"/>
    </source>
</evidence>
<keyword evidence="1" id="KW-1133">Transmembrane helix</keyword>
<keyword evidence="1" id="KW-0472">Membrane</keyword>
<keyword evidence="1" id="KW-0812">Transmembrane</keyword>
<dbReference type="AlphaFoldDB" id="A0A2V2LKZ3"/>
<protein>
    <submittedName>
        <fullName evidence="2">DUF2798 domain-containing protein</fullName>
    </submittedName>
</protein>
<evidence type="ECO:0000313" key="2">
    <source>
        <dbReference type="EMBL" id="PWR03866.1"/>
    </source>
</evidence>
<sequence>MINPRYSNLLFSLLLSGMMSFLVSGISTLRTVPLDPDFVGVWMASWISSWAVAFPAVIVVAPLARRMVARLTATSGK</sequence>
<dbReference type="InterPro" id="IPR021529">
    <property type="entry name" value="DUF2798"/>
</dbReference>
<dbReference type="Pfam" id="PF11391">
    <property type="entry name" value="DUF2798"/>
    <property type="match status" value="1"/>
</dbReference>
<accession>A0A2V2LKZ3</accession>
<comment type="caution">
    <text evidence="2">The sequence shown here is derived from an EMBL/GenBank/DDBJ whole genome shotgun (WGS) entry which is preliminary data.</text>
</comment>
<gene>
    <name evidence="2" type="ORF">DKT77_03890</name>
</gene>
<evidence type="ECO:0000256" key="1">
    <source>
        <dbReference type="SAM" id="Phobius"/>
    </source>
</evidence>
<proteinExistence type="predicted"/>
<name>A0A2V2LKZ3_9RHOB</name>
<dbReference type="RefSeq" id="WP_109810426.1">
    <property type="nucleotide sequence ID" value="NZ_QGKU01000015.1"/>
</dbReference>
<feature type="transmembrane region" description="Helical" evidence="1">
    <location>
        <begin position="41"/>
        <end position="64"/>
    </location>
</feature>
<reference evidence="2 3" key="1">
    <citation type="submission" date="2018-05" db="EMBL/GenBank/DDBJ databases">
        <title>Rhodobacteraceae gen. nov., sp. nov. isolated from sea water.</title>
        <authorList>
            <person name="Ren Y."/>
        </authorList>
    </citation>
    <scope>NUCLEOTIDE SEQUENCE [LARGE SCALE GENOMIC DNA]</scope>
    <source>
        <strain evidence="2 3">TG-679</strain>
    </source>
</reference>
<organism evidence="2 3">
    <name type="scientific">Meridianimarinicoccus roseus</name>
    <dbReference type="NCBI Taxonomy" id="2072018"/>
    <lineage>
        <taxon>Bacteria</taxon>
        <taxon>Pseudomonadati</taxon>
        <taxon>Pseudomonadota</taxon>
        <taxon>Alphaproteobacteria</taxon>
        <taxon>Rhodobacterales</taxon>
        <taxon>Paracoccaceae</taxon>
        <taxon>Meridianimarinicoccus</taxon>
    </lineage>
</organism>
<dbReference type="Proteomes" id="UP000245680">
    <property type="component" value="Unassembled WGS sequence"/>
</dbReference>
<keyword evidence="3" id="KW-1185">Reference proteome</keyword>